<dbReference type="EMBL" id="JAKMXF010000022">
    <property type="protein sequence ID" value="KAI6660885.1"/>
    <property type="molecule type" value="Genomic_DNA"/>
</dbReference>
<gene>
    <name evidence="3" type="ORF">LOD99_13609</name>
</gene>
<protein>
    <submittedName>
        <fullName evidence="3">Epidermal growth factor receptor kinase substrate 8-like protein 2</fullName>
    </submittedName>
</protein>
<feature type="compositionally biased region" description="Basic residues" evidence="1">
    <location>
        <begin position="254"/>
        <end position="264"/>
    </location>
</feature>
<proteinExistence type="predicted"/>
<name>A0AAV7KIZ3_9METZ</name>
<keyword evidence="3" id="KW-0418">Kinase</keyword>
<feature type="region of interest" description="Disordered" evidence="1">
    <location>
        <begin position="151"/>
        <end position="328"/>
    </location>
</feature>
<comment type="caution">
    <text evidence="3">The sequence shown here is derived from an EMBL/GenBank/DDBJ whole genome shotgun (WGS) entry which is preliminary data.</text>
</comment>
<organism evidence="3 4">
    <name type="scientific">Oopsacas minuta</name>
    <dbReference type="NCBI Taxonomy" id="111878"/>
    <lineage>
        <taxon>Eukaryota</taxon>
        <taxon>Metazoa</taxon>
        <taxon>Porifera</taxon>
        <taxon>Hexactinellida</taxon>
        <taxon>Hexasterophora</taxon>
        <taxon>Lyssacinosida</taxon>
        <taxon>Leucopsacidae</taxon>
        <taxon>Oopsacas</taxon>
    </lineage>
</organism>
<feature type="compositionally biased region" description="Basic residues" evidence="1">
    <location>
        <begin position="222"/>
        <end position="231"/>
    </location>
</feature>
<feature type="compositionally biased region" description="Basic and acidic residues" evidence="1">
    <location>
        <begin position="210"/>
        <end position="221"/>
    </location>
</feature>
<feature type="compositionally biased region" description="Basic and acidic residues" evidence="1">
    <location>
        <begin position="265"/>
        <end position="282"/>
    </location>
</feature>
<sequence length="378" mass="43900">MVSRLITNLEKKPLLEDSLGPTCVVLTKKSSKEEVALWLQEEGFLLARDKLKGITGKELYSTSKEEFKRILGFAESARLFSRLLKEKEFLPEQEKTIKESDFQRFMRIRREDVDSRNPTTSLDVPSVPPKPTRPMIREVFFEPEEPVRYVEKVKKPKEKPCDTSASKKTHSKHKEDATKKERRVRESPDTCESDSGDEKRRQRRHKLSKDRKVRDKEEGKVKKDKHKKSHKSKLEKYSDSETNTSSEIESPRTPPRRSKHKNRRKDKDKGKTQAKEKTKEEPEPTSPTPPQQQFQNSLRPQMSPYGPISPMLPPHLPPQYPPTFPDPYTNQLMLQQAQIARAEQDRFAAEMRLRQLKSGFAAPGAMPFPPPMQHFSNF</sequence>
<dbReference type="GO" id="GO:0016301">
    <property type="term" value="F:kinase activity"/>
    <property type="evidence" value="ECO:0007669"/>
    <property type="project" value="UniProtKB-KW"/>
</dbReference>
<accession>A0AAV7KIZ3</accession>
<feature type="compositionally biased region" description="Pro residues" evidence="1">
    <location>
        <begin position="310"/>
        <end position="325"/>
    </location>
</feature>
<feature type="compositionally biased region" description="Basic and acidic residues" evidence="1">
    <location>
        <begin position="173"/>
        <end position="188"/>
    </location>
</feature>
<feature type="region of interest" description="Disordered" evidence="1">
    <location>
        <begin position="109"/>
        <end position="134"/>
    </location>
</feature>
<evidence type="ECO:0000313" key="4">
    <source>
        <dbReference type="Proteomes" id="UP001165289"/>
    </source>
</evidence>
<dbReference type="Pfam" id="PF18016">
    <property type="entry name" value="SAM_3"/>
    <property type="match status" value="1"/>
</dbReference>
<dbReference type="AlphaFoldDB" id="A0AAV7KIZ3"/>
<dbReference type="InterPro" id="IPR013761">
    <property type="entry name" value="SAM/pointed_sf"/>
</dbReference>
<evidence type="ECO:0000256" key="1">
    <source>
        <dbReference type="SAM" id="MobiDB-lite"/>
    </source>
</evidence>
<keyword evidence="3" id="KW-0808">Transferase</keyword>
<evidence type="ECO:0000313" key="3">
    <source>
        <dbReference type="EMBL" id="KAI6660885.1"/>
    </source>
</evidence>
<evidence type="ECO:0000259" key="2">
    <source>
        <dbReference type="Pfam" id="PF18016"/>
    </source>
</evidence>
<reference evidence="3 4" key="1">
    <citation type="journal article" date="2023" name="BMC Biol.">
        <title>The compact genome of the sponge Oopsacas minuta (Hexactinellida) is lacking key metazoan core genes.</title>
        <authorList>
            <person name="Santini S."/>
            <person name="Schenkelaars Q."/>
            <person name="Jourda C."/>
            <person name="Duchesne M."/>
            <person name="Belahbib H."/>
            <person name="Rocher C."/>
            <person name="Selva M."/>
            <person name="Riesgo A."/>
            <person name="Vervoort M."/>
            <person name="Leys S.P."/>
            <person name="Kodjabachian L."/>
            <person name="Le Bivic A."/>
            <person name="Borchiellini C."/>
            <person name="Claverie J.M."/>
            <person name="Renard E."/>
        </authorList>
    </citation>
    <scope>NUCLEOTIDE SEQUENCE [LARGE SCALE GENOMIC DNA]</scope>
    <source>
        <strain evidence="3">SPO-2</strain>
    </source>
</reference>
<feature type="compositionally biased region" description="Basic and acidic residues" evidence="1">
    <location>
        <begin position="151"/>
        <end position="161"/>
    </location>
</feature>
<keyword evidence="3" id="KW-0675">Receptor</keyword>
<dbReference type="Proteomes" id="UP001165289">
    <property type="component" value="Unassembled WGS sequence"/>
</dbReference>
<dbReference type="Gene3D" id="1.10.150.50">
    <property type="entry name" value="Transcription Factor, Ets-1"/>
    <property type="match status" value="1"/>
</dbReference>
<keyword evidence="4" id="KW-1185">Reference proteome</keyword>
<feature type="domain" description="SAM" evidence="2">
    <location>
        <begin position="24"/>
        <end position="83"/>
    </location>
</feature>
<dbReference type="InterPro" id="IPR041418">
    <property type="entry name" value="SAM_3"/>
</dbReference>